<dbReference type="PANTHER" id="PTHR43649:SF14">
    <property type="entry name" value="BLR3389 PROTEIN"/>
    <property type="match status" value="1"/>
</dbReference>
<gene>
    <name evidence="5" type="ORF">GCM10007874_29970</name>
</gene>
<organism evidence="5 6">
    <name type="scientific">Labrys miyagiensis</name>
    <dbReference type="NCBI Taxonomy" id="346912"/>
    <lineage>
        <taxon>Bacteria</taxon>
        <taxon>Pseudomonadati</taxon>
        <taxon>Pseudomonadota</taxon>
        <taxon>Alphaproteobacteria</taxon>
        <taxon>Hyphomicrobiales</taxon>
        <taxon>Xanthobacteraceae</taxon>
        <taxon>Labrys</taxon>
    </lineage>
</organism>
<evidence type="ECO:0000313" key="5">
    <source>
        <dbReference type="EMBL" id="GLS19980.1"/>
    </source>
</evidence>
<dbReference type="Pfam" id="PF01547">
    <property type="entry name" value="SBP_bac_1"/>
    <property type="match status" value="1"/>
</dbReference>
<name>A0ABQ6CJA7_9HYPH</name>
<evidence type="ECO:0000256" key="1">
    <source>
        <dbReference type="ARBA" id="ARBA00004418"/>
    </source>
</evidence>
<dbReference type="SUPFAM" id="SSF53850">
    <property type="entry name" value="Periplasmic binding protein-like II"/>
    <property type="match status" value="1"/>
</dbReference>
<evidence type="ECO:0000256" key="4">
    <source>
        <dbReference type="SAM" id="SignalP"/>
    </source>
</evidence>
<evidence type="ECO:0000256" key="2">
    <source>
        <dbReference type="ARBA" id="ARBA00008520"/>
    </source>
</evidence>
<keyword evidence="4" id="KW-0732">Signal</keyword>
<dbReference type="Gene3D" id="3.40.190.10">
    <property type="entry name" value="Periplasmic binding protein-like II"/>
    <property type="match status" value="2"/>
</dbReference>
<proteinExistence type="inferred from homology"/>
<comment type="caution">
    <text evidence="5">The sequence shown here is derived from an EMBL/GenBank/DDBJ whole genome shotgun (WGS) entry which is preliminary data.</text>
</comment>
<accession>A0ABQ6CJA7</accession>
<evidence type="ECO:0000313" key="6">
    <source>
        <dbReference type="Proteomes" id="UP001156882"/>
    </source>
</evidence>
<comment type="similarity">
    <text evidence="2">Belongs to the bacterial solute-binding protein 1 family.</text>
</comment>
<feature type="signal peptide" evidence="4">
    <location>
        <begin position="1"/>
        <end position="25"/>
    </location>
</feature>
<comment type="subcellular location">
    <subcellularLocation>
        <location evidence="1">Periplasm</location>
    </subcellularLocation>
</comment>
<dbReference type="RefSeq" id="WP_284313053.1">
    <property type="nucleotide sequence ID" value="NZ_BSPC01000026.1"/>
</dbReference>
<dbReference type="InterPro" id="IPR050490">
    <property type="entry name" value="Bact_solute-bd_prot1"/>
</dbReference>
<dbReference type="InterPro" id="IPR006059">
    <property type="entry name" value="SBP"/>
</dbReference>
<dbReference type="PANTHER" id="PTHR43649">
    <property type="entry name" value="ARABINOSE-BINDING PROTEIN-RELATED"/>
    <property type="match status" value="1"/>
</dbReference>
<evidence type="ECO:0000256" key="3">
    <source>
        <dbReference type="ARBA" id="ARBA00022764"/>
    </source>
</evidence>
<reference evidence="6" key="1">
    <citation type="journal article" date="2019" name="Int. J. Syst. Evol. Microbiol.">
        <title>The Global Catalogue of Microorganisms (GCM) 10K type strain sequencing project: providing services to taxonomists for standard genome sequencing and annotation.</title>
        <authorList>
            <consortium name="The Broad Institute Genomics Platform"/>
            <consortium name="The Broad Institute Genome Sequencing Center for Infectious Disease"/>
            <person name="Wu L."/>
            <person name="Ma J."/>
        </authorList>
    </citation>
    <scope>NUCLEOTIDE SEQUENCE [LARGE SCALE GENOMIC DNA]</scope>
    <source>
        <strain evidence="6">NBRC 101365</strain>
    </source>
</reference>
<keyword evidence="6" id="KW-1185">Reference proteome</keyword>
<feature type="chain" id="PRO_5047246785" description="Carbohydrate ABC transporter substrate-binding protein, CUT1 family" evidence="4">
    <location>
        <begin position="26"/>
        <end position="417"/>
    </location>
</feature>
<protein>
    <recommendedName>
        <fullName evidence="7">Carbohydrate ABC transporter substrate-binding protein, CUT1 family</fullName>
    </recommendedName>
</protein>
<dbReference type="Proteomes" id="UP001156882">
    <property type="component" value="Unassembled WGS sequence"/>
</dbReference>
<sequence length="417" mass="45594">MKRSLYKALLVAAAVTVTGVGDAYAGDVILNHDKNFWSPQLQAVGDLCGTKTGVKIVQQAYSPPDQYKAFIQSSIASGSTPDMFTWWSGATFRDDLVATGQIAQLDDVWADMLKSGDFKEESGAPFKIDGHYYAVPLHFNRWVMFYNPELFQKAGITAAPKSWDELMGDADKLKKAGITPFVTTTQDGWRGFIWFEELMIRTNPKAYLGLFDGTTHYDGPEVRKVFQIWGDMFAKGYFTDPRSNQEIQDFAAGKGAMDLMGEWAMGLMKDSGMKIGKDLDGFVTPDVDPAAGPGLIFEASPLVVSVAGKGKPDVMTALKCWISTDAAAKWGEVSGNFMGNVKATPPNAVVSKVSDAIASDKATQLYPRWWEAVPAELQGESVAALNSFMLSPTPATADKVMSDIEALHKQYWASHKK</sequence>
<dbReference type="EMBL" id="BSPC01000026">
    <property type="protein sequence ID" value="GLS19980.1"/>
    <property type="molecule type" value="Genomic_DNA"/>
</dbReference>
<evidence type="ECO:0008006" key="7">
    <source>
        <dbReference type="Google" id="ProtNLM"/>
    </source>
</evidence>
<keyword evidence="3" id="KW-0574">Periplasm</keyword>